<feature type="compositionally biased region" description="Basic and acidic residues" evidence="1">
    <location>
        <begin position="599"/>
        <end position="618"/>
    </location>
</feature>
<gene>
    <name evidence="4" type="ORF">ACA1_052190</name>
</gene>
<sequence length="861" mass="96337">MIGALFGFVFYVVGLVVGLIYGSIGLVFYVVFGLAGFVLSWMDIYFCWYAALVMLYWVEYIDPWETKQRRDEVITFFPTIARLVNRGEAIAVTVHGWLYHPKRDTNLRRAIIAGLKRTMPAAGNAAETLMVESRLSAFIVDNRRGKRVSVQFMSSSDNPGVHTLSTLSSRNGHFEEELVIPRKQASLISYQQPSSHYPNARWVRFSSVLEDEQQTVFKGEALLLEDVGVSVISDIDDTIRISMVCDKRKLVLYSFLKQLRAVPGMAQLYRGWEAEFGARFHYVSGGPWQYYPSISEFFELSNFPKGTVHLRHLRVKDSSLFAFLKSPHFAKKRLIEPILKQFPKRKFIFVGDSGEKDPEIYAELAAQYPEQVKAIFIRRAPEHKAVTVVSKTTTTKEIDDKGQEVVAPPSSSEGENGSDDDVVKHSEEARMIAAGCAADDDDGGEEEDESNDNHKTAASGTGGRRQSVAYFRDTSVESSVDTNEMTLTKQEIGTDIDGRRTRTETRLVVEVSEEDRECLAEMSDERKAREWKRFAPIFAPLKGRTLCRVFTCPSEIADFSLDDIMHCRAYSGEDAVEWELVDSADSLLLEPPKPSATGDDQKKNENEGKSESDAKSEGAEVSIDEAATDVKQEESAAEEELAEAEQLVEEDDESRPNEEAEHTPEEESTEEVPVALEEAVEEEASTESTADEIVVEGGEASMDTFVPSNDWSYQLLQKMGWKAGSGLRRDGSGMEVEQIKLEEEEKEEEPTQLQEPAEEATGEPRHEEHHEAEADVEAQPSEAEAEADEVEPEHDAGGAAEAAAVAETVKPPEETSVEAEDEEVRHQTEEEEEDAEWEKIEGSEKQETHQDDEEGEPQADQ</sequence>
<dbReference type="AlphaFoldDB" id="L8H7T3"/>
<dbReference type="EMBL" id="KB007909">
    <property type="protein sequence ID" value="ELR20531.1"/>
    <property type="molecule type" value="Genomic_DNA"/>
</dbReference>
<proteinExistence type="predicted"/>
<accession>L8H7T3</accession>
<feature type="compositionally biased region" description="Acidic residues" evidence="1">
    <location>
        <begin position="438"/>
        <end position="450"/>
    </location>
</feature>
<dbReference type="PROSITE" id="PS50174">
    <property type="entry name" value="G_PATCH"/>
    <property type="match status" value="1"/>
</dbReference>
<evidence type="ECO:0000313" key="5">
    <source>
        <dbReference type="Proteomes" id="UP000011083"/>
    </source>
</evidence>
<organism evidence="4 5">
    <name type="scientific">Acanthamoeba castellanii (strain ATCC 30010 / Neff)</name>
    <dbReference type="NCBI Taxonomy" id="1257118"/>
    <lineage>
        <taxon>Eukaryota</taxon>
        <taxon>Amoebozoa</taxon>
        <taxon>Discosea</taxon>
        <taxon>Longamoebia</taxon>
        <taxon>Centramoebida</taxon>
        <taxon>Acanthamoebidae</taxon>
        <taxon>Acanthamoeba</taxon>
    </lineage>
</organism>
<dbReference type="KEGG" id="acan:ACA1_052190"/>
<feature type="compositionally biased region" description="Basic and acidic residues" evidence="1">
    <location>
        <begin position="727"/>
        <end position="743"/>
    </location>
</feature>
<reference evidence="4 5" key="1">
    <citation type="journal article" date="2013" name="Genome Biol.">
        <title>Genome of Acanthamoeba castellanii highlights extensive lateral gene transfer and early evolution of tyrosine kinase signaling.</title>
        <authorList>
            <person name="Clarke M."/>
            <person name="Lohan A.J."/>
            <person name="Liu B."/>
            <person name="Lagkouvardos I."/>
            <person name="Roy S."/>
            <person name="Zafar N."/>
            <person name="Bertelli C."/>
            <person name="Schilde C."/>
            <person name="Kianianmomeni A."/>
            <person name="Burglin T.R."/>
            <person name="Frech C."/>
            <person name="Turcotte B."/>
            <person name="Kopec K.O."/>
            <person name="Synnott J.M."/>
            <person name="Choo C."/>
            <person name="Paponov I."/>
            <person name="Finkler A."/>
            <person name="Soon Heng Tan C."/>
            <person name="Hutchins A.P."/>
            <person name="Weinmeier T."/>
            <person name="Rattei T."/>
            <person name="Chu J.S."/>
            <person name="Gimenez G."/>
            <person name="Irimia M."/>
            <person name="Rigden D.J."/>
            <person name="Fitzpatrick D.A."/>
            <person name="Lorenzo-Morales J."/>
            <person name="Bateman A."/>
            <person name="Chiu C.H."/>
            <person name="Tang P."/>
            <person name="Hegemann P."/>
            <person name="Fromm H."/>
            <person name="Raoult D."/>
            <person name="Greub G."/>
            <person name="Miranda-Saavedra D."/>
            <person name="Chen N."/>
            <person name="Nash P."/>
            <person name="Ginger M.L."/>
            <person name="Horn M."/>
            <person name="Schaap P."/>
            <person name="Caler L."/>
            <person name="Loftus B."/>
        </authorList>
    </citation>
    <scope>NUCLEOTIDE SEQUENCE [LARGE SCALE GENOMIC DNA]</scope>
    <source>
        <strain evidence="4 5">Neff</strain>
    </source>
</reference>
<dbReference type="RefSeq" id="XP_004343934.1">
    <property type="nucleotide sequence ID" value="XM_004343884.1"/>
</dbReference>
<feature type="compositionally biased region" description="Acidic residues" evidence="1">
    <location>
        <begin position="850"/>
        <end position="861"/>
    </location>
</feature>
<dbReference type="PANTHER" id="PTHR28208:SF3">
    <property type="entry name" value="PHOSPHATIDATE PHOSPHATASE APP1"/>
    <property type="match status" value="1"/>
</dbReference>
<feature type="region of interest" description="Disordered" evidence="1">
    <location>
        <begin position="588"/>
        <end position="706"/>
    </location>
</feature>
<evidence type="ECO:0000256" key="2">
    <source>
        <dbReference type="SAM" id="Phobius"/>
    </source>
</evidence>
<dbReference type="PANTHER" id="PTHR28208">
    <property type="entry name" value="PHOSPHATIDATE PHOSPHATASE APP1"/>
    <property type="match status" value="1"/>
</dbReference>
<feature type="region of interest" description="Disordered" evidence="1">
    <location>
        <begin position="724"/>
        <end position="861"/>
    </location>
</feature>
<feature type="compositionally biased region" description="Basic and acidic residues" evidence="1">
    <location>
        <begin position="762"/>
        <end position="773"/>
    </location>
</feature>
<dbReference type="OrthoDB" id="2117591at2759"/>
<feature type="compositionally biased region" description="Basic and acidic residues" evidence="1">
    <location>
        <begin position="654"/>
        <end position="665"/>
    </location>
</feature>
<feature type="compositionally biased region" description="Acidic residues" evidence="1">
    <location>
        <begin position="635"/>
        <end position="653"/>
    </location>
</feature>
<keyword evidence="5" id="KW-1185">Reference proteome</keyword>
<feature type="compositionally biased region" description="Acidic residues" evidence="1">
    <location>
        <begin position="783"/>
        <end position="792"/>
    </location>
</feature>
<feature type="compositionally biased region" description="Acidic residues" evidence="1">
    <location>
        <begin position="744"/>
        <end position="761"/>
    </location>
</feature>
<evidence type="ECO:0000259" key="3">
    <source>
        <dbReference type="PROSITE" id="PS50174"/>
    </source>
</evidence>
<dbReference type="GeneID" id="14921393"/>
<protein>
    <recommendedName>
        <fullName evidence="3">G-patch domain-containing protein</fullName>
    </recommendedName>
</protein>
<feature type="compositionally biased region" description="Basic and acidic residues" evidence="1">
    <location>
        <begin position="394"/>
        <end position="403"/>
    </location>
</feature>
<dbReference type="VEuPathDB" id="AmoebaDB:ACA1_052190"/>
<feature type="compositionally biased region" description="Acidic residues" evidence="1">
    <location>
        <begin position="678"/>
        <end position="694"/>
    </location>
</feature>
<dbReference type="InterPro" id="IPR019236">
    <property type="entry name" value="APP1_cat"/>
</dbReference>
<feature type="compositionally biased region" description="Low complexity" evidence="1">
    <location>
        <begin position="797"/>
        <end position="807"/>
    </location>
</feature>
<evidence type="ECO:0000256" key="1">
    <source>
        <dbReference type="SAM" id="MobiDB-lite"/>
    </source>
</evidence>
<feature type="compositionally biased region" description="Basic and acidic residues" evidence="1">
    <location>
        <begin position="837"/>
        <end position="849"/>
    </location>
</feature>
<feature type="region of interest" description="Disordered" evidence="1">
    <location>
        <begin position="437"/>
        <end position="467"/>
    </location>
</feature>
<dbReference type="STRING" id="1257118.L8H7T3"/>
<feature type="transmembrane region" description="Helical" evidence="2">
    <location>
        <begin position="6"/>
        <end position="31"/>
    </location>
</feature>
<dbReference type="Proteomes" id="UP000011083">
    <property type="component" value="Unassembled WGS sequence"/>
</dbReference>
<dbReference type="GO" id="GO:0003676">
    <property type="term" value="F:nucleic acid binding"/>
    <property type="evidence" value="ECO:0007669"/>
    <property type="project" value="InterPro"/>
</dbReference>
<keyword evidence="2" id="KW-0812">Transmembrane</keyword>
<dbReference type="GO" id="GO:0008195">
    <property type="term" value="F:phosphatidate phosphatase activity"/>
    <property type="evidence" value="ECO:0007669"/>
    <property type="project" value="InterPro"/>
</dbReference>
<name>L8H7T3_ACACF</name>
<feature type="domain" description="G-patch" evidence="3">
    <location>
        <begin position="708"/>
        <end position="734"/>
    </location>
</feature>
<feature type="transmembrane region" description="Helical" evidence="2">
    <location>
        <begin position="38"/>
        <end position="58"/>
    </location>
</feature>
<keyword evidence="2" id="KW-0472">Membrane</keyword>
<keyword evidence="2" id="KW-1133">Transmembrane helix</keyword>
<dbReference type="InterPro" id="IPR052935">
    <property type="entry name" value="Mg2+_PAP"/>
</dbReference>
<dbReference type="Pfam" id="PF09949">
    <property type="entry name" value="APP1_cat"/>
    <property type="match status" value="1"/>
</dbReference>
<evidence type="ECO:0000313" key="4">
    <source>
        <dbReference type="EMBL" id="ELR20531.1"/>
    </source>
</evidence>
<feature type="region of interest" description="Disordered" evidence="1">
    <location>
        <begin position="388"/>
        <end position="421"/>
    </location>
</feature>
<dbReference type="InterPro" id="IPR000467">
    <property type="entry name" value="G_patch_dom"/>
</dbReference>